<gene>
    <name evidence="2" type="ORF">FXF65_10625</name>
</gene>
<keyword evidence="1" id="KW-0472">Membrane</keyword>
<feature type="transmembrane region" description="Helical" evidence="1">
    <location>
        <begin position="83"/>
        <end position="103"/>
    </location>
</feature>
<accession>A0A5D0UBP7</accession>
<reference evidence="2 3" key="1">
    <citation type="submission" date="2019-08" db="EMBL/GenBank/DDBJ databases">
        <title>Actinomadura sp. nov. CYP1-5 isolated from mountain soil.</title>
        <authorList>
            <person name="Songsumanus A."/>
            <person name="Kuncharoen N."/>
            <person name="Kudo T."/>
            <person name="Yuki M."/>
            <person name="Igarashi Y."/>
            <person name="Tanasupawat S."/>
        </authorList>
    </citation>
    <scope>NUCLEOTIDE SEQUENCE [LARGE SCALE GENOMIC DNA]</scope>
    <source>
        <strain evidence="2 3">GKU157</strain>
    </source>
</reference>
<dbReference type="EMBL" id="VSFF01000004">
    <property type="protein sequence ID" value="TYC15798.1"/>
    <property type="molecule type" value="Genomic_DNA"/>
</dbReference>
<feature type="transmembrane region" description="Helical" evidence="1">
    <location>
        <begin position="123"/>
        <end position="142"/>
    </location>
</feature>
<dbReference type="AlphaFoldDB" id="A0A5D0UBP7"/>
<evidence type="ECO:0000313" key="2">
    <source>
        <dbReference type="EMBL" id="TYC15798.1"/>
    </source>
</evidence>
<protein>
    <recommendedName>
        <fullName evidence="4">Ferric oxidoreductase domain-containing protein</fullName>
    </recommendedName>
</protein>
<organism evidence="2 3">
    <name type="scientific">Actinomadura syzygii</name>
    <dbReference type="NCBI Taxonomy" id="1427538"/>
    <lineage>
        <taxon>Bacteria</taxon>
        <taxon>Bacillati</taxon>
        <taxon>Actinomycetota</taxon>
        <taxon>Actinomycetes</taxon>
        <taxon>Streptosporangiales</taxon>
        <taxon>Thermomonosporaceae</taxon>
        <taxon>Actinomadura</taxon>
    </lineage>
</organism>
<feature type="transmembrane region" description="Helical" evidence="1">
    <location>
        <begin position="162"/>
        <end position="180"/>
    </location>
</feature>
<keyword evidence="1" id="KW-0812">Transmembrane</keyword>
<sequence>MRRGRERPGPPQGLAHEGTQAFLIAPDGFHRGEPQGRRNRARPQLRLVVRATVAGCTGLLLGLGVSTGVLLPELRAVGSFVDFYCGVFALVSLSLTVMVGVLATDQAILAPARRVRAQAAHRALAFLAVATLVLHISSQIARHRIGATQAFLPLSADHLTDYGLGTLALYLMIVAFAGGIARGRFAAARRPWTWRALHLTAYAAWPVGVLHGLTSGRPPAPWVTAGYLLCLAGVALAVAARPVLRRRAGRTS</sequence>
<proteinExistence type="predicted"/>
<feature type="transmembrane region" description="Helical" evidence="1">
    <location>
        <begin position="47"/>
        <end position="71"/>
    </location>
</feature>
<name>A0A5D0UBP7_9ACTN</name>
<feature type="transmembrane region" description="Helical" evidence="1">
    <location>
        <begin position="192"/>
        <end position="213"/>
    </location>
</feature>
<evidence type="ECO:0008006" key="4">
    <source>
        <dbReference type="Google" id="ProtNLM"/>
    </source>
</evidence>
<keyword evidence="3" id="KW-1185">Reference proteome</keyword>
<evidence type="ECO:0000313" key="3">
    <source>
        <dbReference type="Proteomes" id="UP000322634"/>
    </source>
</evidence>
<dbReference type="Proteomes" id="UP000322634">
    <property type="component" value="Unassembled WGS sequence"/>
</dbReference>
<dbReference type="RefSeq" id="WP_148349594.1">
    <property type="nucleotide sequence ID" value="NZ_JBHSBF010000009.1"/>
</dbReference>
<feature type="transmembrane region" description="Helical" evidence="1">
    <location>
        <begin position="225"/>
        <end position="244"/>
    </location>
</feature>
<evidence type="ECO:0000256" key="1">
    <source>
        <dbReference type="SAM" id="Phobius"/>
    </source>
</evidence>
<dbReference type="OrthoDB" id="4282511at2"/>
<comment type="caution">
    <text evidence="2">The sequence shown here is derived from an EMBL/GenBank/DDBJ whole genome shotgun (WGS) entry which is preliminary data.</text>
</comment>
<keyword evidence="1" id="KW-1133">Transmembrane helix</keyword>